<evidence type="ECO:0000313" key="4">
    <source>
        <dbReference type="Proteomes" id="UP000278036"/>
    </source>
</evidence>
<gene>
    <name evidence="1" type="ORF">D6Z83_05790</name>
    <name evidence="2" type="ORF">EBE87_17995</name>
</gene>
<dbReference type="SUPFAM" id="SSF55298">
    <property type="entry name" value="YjgF-like"/>
    <property type="match status" value="1"/>
</dbReference>
<dbReference type="RefSeq" id="WP_120637404.1">
    <property type="nucleotide sequence ID" value="NZ_RAQU01000022.1"/>
</dbReference>
<accession>A0A3A9JKT9</accession>
<dbReference type="AlphaFoldDB" id="A0A3A9JKT9"/>
<dbReference type="InterPro" id="IPR006175">
    <property type="entry name" value="YjgF/YER057c/UK114"/>
</dbReference>
<sequence>MLTHYPPNEPERMPPLSLAVRTGDLLFVSGAGPFDENWQIAKGDFPAQMRAVLADLDRTLARAGADRSRIVKVNVLLTREEDIPVMNRIYAEWFGSPPFPARTTAVVKALPVPDFLLEIECVAAVG</sequence>
<dbReference type="InterPro" id="IPR035959">
    <property type="entry name" value="RutC-like_sf"/>
</dbReference>
<dbReference type="CDD" id="cd00448">
    <property type="entry name" value="YjgF_YER057c_UK114_family"/>
    <property type="match status" value="1"/>
</dbReference>
<dbReference type="EMBL" id="RAQU01000022">
    <property type="protein sequence ID" value="RKK05175.1"/>
    <property type="molecule type" value="Genomic_DNA"/>
</dbReference>
<dbReference type="Gene3D" id="3.30.1330.40">
    <property type="entry name" value="RutC-like"/>
    <property type="match status" value="1"/>
</dbReference>
<dbReference type="GO" id="GO:0019239">
    <property type="term" value="F:deaminase activity"/>
    <property type="evidence" value="ECO:0007669"/>
    <property type="project" value="TreeGrafter"/>
</dbReference>
<name>A0A3A9JKT9_9PROT</name>
<dbReference type="OrthoDB" id="9808943at2"/>
<evidence type="ECO:0000313" key="3">
    <source>
        <dbReference type="Proteomes" id="UP000274097"/>
    </source>
</evidence>
<dbReference type="EMBL" id="RFLX01000014">
    <property type="protein sequence ID" value="RMI20075.1"/>
    <property type="molecule type" value="Genomic_DNA"/>
</dbReference>
<dbReference type="InParanoid" id="A0A3A9JKT9"/>
<proteinExistence type="predicted"/>
<comment type="caution">
    <text evidence="1">The sequence shown here is derived from an EMBL/GenBank/DDBJ whole genome shotgun (WGS) entry which is preliminary data.</text>
</comment>
<reference evidence="1 4" key="1">
    <citation type="submission" date="2018-09" db="EMBL/GenBank/DDBJ databases">
        <title>Roseomonas sp. nov., isolated from feces of Tibetan antelopes in the Qinghai-Tibet plateau, China.</title>
        <authorList>
            <person name="Tian Z."/>
        </authorList>
    </citation>
    <scope>NUCLEOTIDE SEQUENCE [LARGE SCALE GENOMIC DNA]</scope>
    <source>
        <strain evidence="2 3">Z23</strain>
        <strain evidence="1 4">Z24</strain>
    </source>
</reference>
<dbReference type="PANTHER" id="PTHR11803">
    <property type="entry name" value="2-IMINOBUTANOATE/2-IMINOPROPANOATE DEAMINASE RIDA"/>
    <property type="match status" value="1"/>
</dbReference>
<protein>
    <submittedName>
        <fullName evidence="1">RidA family protein</fullName>
    </submittedName>
</protein>
<organism evidence="1 4">
    <name type="scientific">Teichococcus wenyumeiae</name>
    <dbReference type="NCBI Taxonomy" id="2478470"/>
    <lineage>
        <taxon>Bacteria</taxon>
        <taxon>Pseudomonadati</taxon>
        <taxon>Pseudomonadota</taxon>
        <taxon>Alphaproteobacteria</taxon>
        <taxon>Acetobacterales</taxon>
        <taxon>Roseomonadaceae</taxon>
        <taxon>Roseomonas</taxon>
    </lineage>
</organism>
<evidence type="ECO:0000313" key="2">
    <source>
        <dbReference type="EMBL" id="RMI20075.1"/>
    </source>
</evidence>
<dbReference type="Proteomes" id="UP000274097">
    <property type="component" value="Unassembled WGS sequence"/>
</dbReference>
<dbReference type="Pfam" id="PF01042">
    <property type="entry name" value="Ribonuc_L-PSP"/>
    <property type="match status" value="1"/>
</dbReference>
<keyword evidence="3" id="KW-1185">Reference proteome</keyword>
<dbReference type="PANTHER" id="PTHR11803:SF39">
    <property type="entry name" value="2-IMINOBUTANOATE_2-IMINOPROPANOATE DEAMINASE"/>
    <property type="match status" value="1"/>
</dbReference>
<dbReference type="GO" id="GO:0005829">
    <property type="term" value="C:cytosol"/>
    <property type="evidence" value="ECO:0007669"/>
    <property type="project" value="TreeGrafter"/>
</dbReference>
<dbReference type="FunCoup" id="A0A3A9JKT9">
    <property type="interactions" value="8"/>
</dbReference>
<evidence type="ECO:0000313" key="1">
    <source>
        <dbReference type="EMBL" id="RKK05175.1"/>
    </source>
</evidence>
<dbReference type="Proteomes" id="UP000278036">
    <property type="component" value="Unassembled WGS sequence"/>
</dbReference>